<evidence type="ECO:0000256" key="3">
    <source>
        <dbReference type="ARBA" id="ARBA00022448"/>
    </source>
</evidence>
<dbReference type="PANTHER" id="PTHR22781">
    <property type="entry name" value="DELTA ADAPTIN-RELATED"/>
    <property type="match status" value="1"/>
</dbReference>
<keyword evidence="3 7" id="KW-0813">Transport</keyword>
<feature type="compositionally biased region" description="Basic and acidic residues" evidence="8">
    <location>
        <begin position="867"/>
        <end position="876"/>
    </location>
</feature>
<dbReference type="InterPro" id="IPR017105">
    <property type="entry name" value="AP3_complex_dsu"/>
</dbReference>
<evidence type="ECO:0000256" key="5">
    <source>
        <dbReference type="ARBA" id="ARBA00022927"/>
    </source>
</evidence>
<evidence type="ECO:0000256" key="1">
    <source>
        <dbReference type="ARBA" id="ARBA00004308"/>
    </source>
</evidence>
<dbReference type="InterPro" id="IPR016024">
    <property type="entry name" value="ARM-type_fold"/>
</dbReference>
<evidence type="ECO:0000256" key="7">
    <source>
        <dbReference type="PIRNR" id="PIRNR037092"/>
    </source>
</evidence>
<comment type="function">
    <text evidence="7">Part of the AP-3 complex, an adaptor-related complex which seems to be clathrin-associated. The complex is associated with the Golgi region as well as more peripheral structures. It facilitates the budding of vesicles from the Golgi membrane and may be directly involved in trafficking to the vacuole. It also function in maintaining the identity of lytic vacuoles and in regulating the transition between storage and lytic vacuoles.</text>
</comment>
<feature type="compositionally biased region" description="Basic residues" evidence="8">
    <location>
        <begin position="843"/>
        <end position="853"/>
    </location>
</feature>
<comment type="similarity">
    <text evidence="2 7">Belongs to the adaptor complexes large subunit family.</text>
</comment>
<keyword evidence="6" id="KW-0472">Membrane</keyword>
<feature type="compositionally biased region" description="Basic residues" evidence="8">
    <location>
        <begin position="885"/>
        <end position="900"/>
    </location>
</feature>
<evidence type="ECO:0000313" key="10">
    <source>
        <dbReference type="EMBL" id="KAK6123072.1"/>
    </source>
</evidence>
<keyword evidence="7" id="KW-0333">Golgi apparatus</keyword>
<evidence type="ECO:0000256" key="4">
    <source>
        <dbReference type="ARBA" id="ARBA00022737"/>
    </source>
</evidence>
<evidence type="ECO:0000259" key="9">
    <source>
        <dbReference type="Pfam" id="PF01602"/>
    </source>
</evidence>
<keyword evidence="5 7" id="KW-0653">Protein transport</keyword>
<dbReference type="EMBL" id="JABTTQ020002604">
    <property type="protein sequence ID" value="KAK6123072.1"/>
    <property type="molecule type" value="Genomic_DNA"/>
</dbReference>
<comment type="subcellular location">
    <subcellularLocation>
        <location evidence="1">Endomembrane system</location>
    </subcellularLocation>
    <subcellularLocation>
        <location evidence="7">Golgi apparatus</location>
    </subcellularLocation>
</comment>
<comment type="caution">
    <text evidence="10">The sequence shown here is derived from an EMBL/GenBank/DDBJ whole genome shotgun (WGS) entry which is preliminary data.</text>
</comment>
<evidence type="ECO:0000256" key="2">
    <source>
        <dbReference type="ARBA" id="ARBA00006613"/>
    </source>
</evidence>
<dbReference type="Pfam" id="PF01602">
    <property type="entry name" value="Adaptin_N"/>
    <property type="match status" value="1"/>
</dbReference>
<protein>
    <recommendedName>
        <fullName evidence="7">AP-3 complex subunit delta</fullName>
    </recommendedName>
</protein>
<accession>A0ABR0ULJ6</accession>
<feature type="domain" description="Clathrin/coatomer adaptor adaptin-like N-terminal" evidence="9">
    <location>
        <begin position="31"/>
        <end position="626"/>
    </location>
</feature>
<dbReference type="InterPro" id="IPR011989">
    <property type="entry name" value="ARM-like"/>
</dbReference>
<name>A0ABR0ULJ6_REHGL</name>
<reference evidence="10 11" key="1">
    <citation type="journal article" date="2021" name="Comput. Struct. Biotechnol. J.">
        <title>De novo genome assembly of the potent medicinal plant Rehmannia glutinosa using nanopore technology.</title>
        <authorList>
            <person name="Ma L."/>
            <person name="Dong C."/>
            <person name="Song C."/>
            <person name="Wang X."/>
            <person name="Zheng X."/>
            <person name="Niu Y."/>
            <person name="Chen S."/>
            <person name="Feng W."/>
        </authorList>
    </citation>
    <scope>NUCLEOTIDE SEQUENCE [LARGE SCALE GENOMIC DNA]</scope>
    <source>
        <strain evidence="10">DH-2019</strain>
    </source>
</reference>
<keyword evidence="4" id="KW-0677">Repeat</keyword>
<dbReference type="PANTHER" id="PTHR22781:SF12">
    <property type="entry name" value="AP-3 COMPLEX SUBUNIT DELTA-1"/>
    <property type="match status" value="1"/>
</dbReference>
<keyword evidence="11" id="KW-1185">Reference proteome</keyword>
<dbReference type="InterPro" id="IPR002553">
    <property type="entry name" value="Clathrin/coatomer_adapt-like_N"/>
</dbReference>
<comment type="subunit">
    <text evidence="7">Adaptor protein complex 3 (AP-3) is a heterotetramer.</text>
</comment>
<dbReference type="SUPFAM" id="SSF48371">
    <property type="entry name" value="ARM repeat"/>
    <property type="match status" value="1"/>
</dbReference>
<evidence type="ECO:0000313" key="11">
    <source>
        <dbReference type="Proteomes" id="UP001318860"/>
    </source>
</evidence>
<sequence>MAGPSLMDSLFQRSVDDIIKGIRLSPPGTESTFIAKSLDEIRREIKSTDPQTKATALHKLTYLHSLHGADMSWAAFHSVELSSSSAHSHKRIAFLAASLSFNPSTTEVILLLTHQLRKDLSSSNVHEVSLALSTLSSICNPDLARDLTPELFTLLSSSKIFVRKKAIAAVLRVFEQYPDAVLVCFKRVVENLENGDMGVLSAVVGLFCELTEKDPKSYLPLAPEFYKILVDCRNNWVLIKVIKIFAKLAPLEPRLGKRVVEPICEHMGRTGAKSLAFECVRTIVTSLSDHDSAVKLAVGKLREFLLDDDPNLKYLGLQALAIVARTNMWAVLENKELVVKALSDVDVNIKLEALRLVMCMVSEDNIMEICRILISHALKSDPEFCNEILDFILLTCGRNFYEVIFDFDWYVSFLGEMARIPHCQKGSEIESQLVDIGMRVKDARLQLVHVARDLVIDPALLGNPFIHGVLAAAAWVSGEYIELSRNPFEIMEALLQPRTSLLTPSVRAVYIQSAFKVIIFCLNSYLKLNGDDPSYPSESTYSDVKSDYPGRFETVASQLLSDTEPDNPNMVVKHGQKPSVSSKMHHLTLESLVALVNLVETNLGPLAGSNEVEVQERASNVLGLIKLIKPKLLGCLDTREGDKANGELKASEMVELIFGAFSEDLGPVSLNAQERVPVPDGLVLKENLRDLEEICGDIELPLSTSFSLVKLQTMDATSNLEHHSKEEFEPSTESTSLLAEHRKRHGLYYLPAENAGIISNDYPPAHDPKDKASDETEDLVKLTEQSLVIKKKPNQAKSRPVVVKLDDGEGFKVAAKAPEFKADLISGAVQEVLLGNEATTSSSRRKSSKKSSKRREMDESNVGVPESKNEIVKADMPEIGFSSSGRRKHHGHGKERKHRSSGKDKVHDHKDKQKSEHGHGKHKSRQRADGALAAQSPVIPDFLL</sequence>
<evidence type="ECO:0000256" key="6">
    <source>
        <dbReference type="ARBA" id="ARBA00023136"/>
    </source>
</evidence>
<dbReference type="PIRSF" id="PIRSF037092">
    <property type="entry name" value="AP3_complex_delta"/>
    <property type="match status" value="1"/>
</dbReference>
<proteinExistence type="inferred from homology"/>
<feature type="compositionally biased region" description="Basic and acidic residues" evidence="8">
    <location>
        <begin position="901"/>
        <end position="918"/>
    </location>
</feature>
<organism evidence="10 11">
    <name type="scientific">Rehmannia glutinosa</name>
    <name type="common">Chinese foxglove</name>
    <dbReference type="NCBI Taxonomy" id="99300"/>
    <lineage>
        <taxon>Eukaryota</taxon>
        <taxon>Viridiplantae</taxon>
        <taxon>Streptophyta</taxon>
        <taxon>Embryophyta</taxon>
        <taxon>Tracheophyta</taxon>
        <taxon>Spermatophyta</taxon>
        <taxon>Magnoliopsida</taxon>
        <taxon>eudicotyledons</taxon>
        <taxon>Gunneridae</taxon>
        <taxon>Pentapetalae</taxon>
        <taxon>asterids</taxon>
        <taxon>lamiids</taxon>
        <taxon>Lamiales</taxon>
        <taxon>Orobanchaceae</taxon>
        <taxon>Rehmannieae</taxon>
        <taxon>Rehmannia</taxon>
    </lineage>
</organism>
<feature type="region of interest" description="Disordered" evidence="8">
    <location>
        <begin position="836"/>
        <end position="944"/>
    </location>
</feature>
<dbReference type="Gene3D" id="1.25.10.10">
    <property type="entry name" value="Leucine-rich Repeat Variant"/>
    <property type="match status" value="1"/>
</dbReference>
<dbReference type="Proteomes" id="UP001318860">
    <property type="component" value="Unassembled WGS sequence"/>
</dbReference>
<evidence type="ECO:0000256" key="8">
    <source>
        <dbReference type="SAM" id="MobiDB-lite"/>
    </source>
</evidence>
<gene>
    <name evidence="10" type="ORF">DH2020_043191</name>
</gene>